<feature type="binding site" evidence="15 16">
    <location>
        <position position="114"/>
    </location>
    <ligand>
        <name>S-adenosyl-L-methionine</name>
        <dbReference type="ChEBI" id="CHEBI:59789"/>
    </ligand>
</feature>
<protein>
    <recommendedName>
        <fullName evidence="6 15">tRNA (guanine-N(1)-)-methyltransferase</fullName>
        <ecNumber evidence="5 15">2.1.1.228</ecNumber>
    </recommendedName>
    <alternativeName>
        <fullName evidence="12 15">M1G-methyltransferase</fullName>
    </alternativeName>
    <alternativeName>
        <fullName evidence="13 15">tRNA [GM37] methyltransferase</fullName>
    </alternativeName>
</protein>
<evidence type="ECO:0000259" key="18">
    <source>
        <dbReference type="Pfam" id="PF01746"/>
    </source>
</evidence>
<dbReference type="NCBIfam" id="NF000648">
    <property type="entry name" value="PRK00026.1"/>
    <property type="match status" value="1"/>
</dbReference>
<keyword evidence="9 15" id="KW-0808">Transferase</keyword>
<comment type="similarity">
    <text evidence="3 15 17">Belongs to the RNA methyltransferase TrmD family.</text>
</comment>
<comment type="subcellular location">
    <subcellularLocation>
        <location evidence="2 15 17">Cytoplasm</location>
    </subcellularLocation>
</comment>
<dbReference type="InterPro" id="IPR029028">
    <property type="entry name" value="Alpha/beta_knot_MTases"/>
</dbReference>
<comment type="subunit">
    <text evidence="4 15 17">Homodimer.</text>
</comment>
<dbReference type="Pfam" id="PF01746">
    <property type="entry name" value="tRNA_m1G_MT"/>
    <property type="match status" value="1"/>
</dbReference>
<evidence type="ECO:0000256" key="2">
    <source>
        <dbReference type="ARBA" id="ARBA00004496"/>
    </source>
</evidence>
<dbReference type="NCBIfam" id="TIGR00088">
    <property type="entry name" value="trmD"/>
    <property type="match status" value="1"/>
</dbReference>
<dbReference type="InterPro" id="IPR029026">
    <property type="entry name" value="tRNA_m1G_MTases_N"/>
</dbReference>
<evidence type="ECO:0000256" key="13">
    <source>
        <dbReference type="ARBA" id="ARBA00033392"/>
    </source>
</evidence>
<reference evidence="19 20" key="1">
    <citation type="journal article" date="2016" name="Nat. Commun.">
        <title>Thousands of microbial genomes shed light on interconnected biogeochemical processes in an aquifer system.</title>
        <authorList>
            <person name="Anantharaman K."/>
            <person name="Brown C.T."/>
            <person name="Hug L.A."/>
            <person name="Sharon I."/>
            <person name="Castelle C.J."/>
            <person name="Probst A.J."/>
            <person name="Thomas B.C."/>
            <person name="Singh A."/>
            <person name="Wilkins M.J."/>
            <person name="Karaoz U."/>
            <person name="Brodie E.L."/>
            <person name="Williams K.H."/>
            <person name="Hubbard S.S."/>
            <person name="Banfield J.F."/>
        </authorList>
    </citation>
    <scope>NUCLEOTIDE SEQUENCE [LARGE SCALE GENOMIC DNA]</scope>
</reference>
<dbReference type="PANTHER" id="PTHR46417:SF1">
    <property type="entry name" value="TRNA (GUANINE-N(1)-)-METHYLTRANSFERASE"/>
    <property type="match status" value="1"/>
</dbReference>
<dbReference type="InterPro" id="IPR023148">
    <property type="entry name" value="tRNA_m1G_MeTrfase_C_sf"/>
</dbReference>
<dbReference type="EC" id="2.1.1.228" evidence="5 15"/>
<keyword evidence="11 15" id="KW-0819">tRNA processing</keyword>
<evidence type="ECO:0000256" key="8">
    <source>
        <dbReference type="ARBA" id="ARBA00022603"/>
    </source>
</evidence>
<evidence type="ECO:0000256" key="3">
    <source>
        <dbReference type="ARBA" id="ARBA00007630"/>
    </source>
</evidence>
<evidence type="ECO:0000256" key="12">
    <source>
        <dbReference type="ARBA" id="ARBA00029736"/>
    </source>
</evidence>
<dbReference type="SUPFAM" id="SSF75217">
    <property type="entry name" value="alpha/beta knot"/>
    <property type="match status" value="1"/>
</dbReference>
<dbReference type="InterPro" id="IPR002649">
    <property type="entry name" value="tRNA_m1G_MeTrfase_TrmD"/>
</dbReference>
<evidence type="ECO:0000256" key="9">
    <source>
        <dbReference type="ARBA" id="ARBA00022679"/>
    </source>
</evidence>
<dbReference type="GO" id="GO:0052906">
    <property type="term" value="F:tRNA (guanine(37)-N1)-methyltransferase activity"/>
    <property type="evidence" value="ECO:0007669"/>
    <property type="project" value="UniProtKB-UniRule"/>
</dbReference>
<evidence type="ECO:0000256" key="5">
    <source>
        <dbReference type="ARBA" id="ARBA00012807"/>
    </source>
</evidence>
<gene>
    <name evidence="15" type="primary">trmD</name>
    <name evidence="19" type="ORF">A3G33_09435</name>
</gene>
<dbReference type="PANTHER" id="PTHR46417">
    <property type="entry name" value="TRNA (GUANINE-N(1)-)-METHYLTRANSFERASE"/>
    <property type="match status" value="1"/>
</dbReference>
<dbReference type="GO" id="GO:0002939">
    <property type="term" value="P:tRNA N1-guanine methylation"/>
    <property type="evidence" value="ECO:0007669"/>
    <property type="project" value="TreeGrafter"/>
</dbReference>
<comment type="caution">
    <text evidence="15">Lacks conserved residue(s) required for the propagation of feature annotation.</text>
</comment>
<dbReference type="Proteomes" id="UP000178187">
    <property type="component" value="Unassembled WGS sequence"/>
</dbReference>
<dbReference type="FunFam" id="3.40.1280.10:FF:000001">
    <property type="entry name" value="tRNA (guanine-N(1)-)-methyltransferase"/>
    <property type="match status" value="1"/>
</dbReference>
<dbReference type="InterPro" id="IPR016009">
    <property type="entry name" value="tRNA_MeTrfase_TRMD/TRM10"/>
</dbReference>
<comment type="function">
    <text evidence="1 15 17">Specifically methylates guanosine-37 in various tRNAs.</text>
</comment>
<evidence type="ECO:0000256" key="16">
    <source>
        <dbReference type="PIRSR" id="PIRSR000386-1"/>
    </source>
</evidence>
<evidence type="ECO:0000256" key="14">
    <source>
        <dbReference type="ARBA" id="ARBA00047783"/>
    </source>
</evidence>
<comment type="catalytic activity">
    <reaction evidence="14 15 17">
        <text>guanosine(37) in tRNA + S-adenosyl-L-methionine = N(1)-methylguanosine(37) in tRNA + S-adenosyl-L-homocysteine + H(+)</text>
        <dbReference type="Rhea" id="RHEA:36899"/>
        <dbReference type="Rhea" id="RHEA-COMP:10145"/>
        <dbReference type="Rhea" id="RHEA-COMP:10147"/>
        <dbReference type="ChEBI" id="CHEBI:15378"/>
        <dbReference type="ChEBI" id="CHEBI:57856"/>
        <dbReference type="ChEBI" id="CHEBI:59789"/>
        <dbReference type="ChEBI" id="CHEBI:73542"/>
        <dbReference type="ChEBI" id="CHEBI:74269"/>
        <dbReference type="EC" id="2.1.1.228"/>
    </reaction>
</comment>
<feature type="domain" description="tRNA methyltransferase TRMD/TRM10-type" evidence="18">
    <location>
        <begin position="7"/>
        <end position="227"/>
    </location>
</feature>
<dbReference type="EMBL" id="MHFR01000042">
    <property type="protein sequence ID" value="OGW97404.1"/>
    <property type="molecule type" value="Genomic_DNA"/>
</dbReference>
<evidence type="ECO:0000256" key="11">
    <source>
        <dbReference type="ARBA" id="ARBA00022694"/>
    </source>
</evidence>
<evidence type="ECO:0000256" key="1">
    <source>
        <dbReference type="ARBA" id="ARBA00002634"/>
    </source>
</evidence>
<dbReference type="PIRSF" id="PIRSF000386">
    <property type="entry name" value="tRNA_mtase"/>
    <property type="match status" value="1"/>
</dbReference>
<evidence type="ECO:0000256" key="6">
    <source>
        <dbReference type="ARBA" id="ARBA00014679"/>
    </source>
</evidence>
<sequence>MKRPHLVIDVITLFPKLLEAPLNESMARQAKLRGAVQIRIWNLRDYALDKRRTCDDKPFGGGAGMVMMIQPIDDCLKDIGKKGWRVMVSPRGQKFSYEIAKRLAEKKHLIFMCGHYEGIDERVHEHLIDEEISIGDFVTTGGEFPALCMIDSIMRLVPGVLGNEASLDAESFTHGMLDYPHYTRPREFKGRQVPAVLLSGHHDAIQKWRETKSHELTKKLRPDLLKKKIGGNQYE</sequence>
<dbReference type="CDD" id="cd18080">
    <property type="entry name" value="TrmD-like"/>
    <property type="match status" value="1"/>
</dbReference>
<dbReference type="Gene3D" id="1.10.1270.20">
    <property type="entry name" value="tRNA(m1g37)methyltransferase, domain 2"/>
    <property type="match status" value="1"/>
</dbReference>
<dbReference type="AlphaFoldDB" id="A0A1G1KWT6"/>
<dbReference type="HAMAP" id="MF_00605">
    <property type="entry name" value="TrmD"/>
    <property type="match status" value="1"/>
</dbReference>
<comment type="caution">
    <text evidence="19">The sequence shown here is derived from an EMBL/GenBank/DDBJ whole genome shotgun (WGS) entry which is preliminary data.</text>
</comment>
<keyword evidence="7 15" id="KW-0963">Cytoplasm</keyword>
<proteinExistence type="inferred from homology"/>
<dbReference type="Gene3D" id="3.40.1280.10">
    <property type="match status" value="1"/>
</dbReference>
<evidence type="ECO:0000313" key="19">
    <source>
        <dbReference type="EMBL" id="OGW97404.1"/>
    </source>
</evidence>
<evidence type="ECO:0000256" key="7">
    <source>
        <dbReference type="ARBA" id="ARBA00022490"/>
    </source>
</evidence>
<evidence type="ECO:0000256" key="17">
    <source>
        <dbReference type="RuleBase" id="RU003464"/>
    </source>
</evidence>
<name>A0A1G1KWT6_9BACT</name>
<keyword evidence="10 15" id="KW-0949">S-adenosyl-L-methionine</keyword>
<keyword evidence="8 15" id="KW-0489">Methyltransferase</keyword>
<evidence type="ECO:0000313" key="20">
    <source>
        <dbReference type="Proteomes" id="UP000178187"/>
    </source>
</evidence>
<dbReference type="GO" id="GO:0005829">
    <property type="term" value="C:cytosol"/>
    <property type="evidence" value="ECO:0007669"/>
    <property type="project" value="TreeGrafter"/>
</dbReference>
<organism evidence="19 20">
    <name type="scientific">Candidatus Danuiimicrobium aquiferis</name>
    <dbReference type="NCBI Taxonomy" id="1801832"/>
    <lineage>
        <taxon>Bacteria</taxon>
        <taxon>Pseudomonadati</taxon>
        <taxon>Candidatus Omnitrophota</taxon>
        <taxon>Candidatus Danuiimicrobium</taxon>
    </lineage>
</organism>
<evidence type="ECO:0000256" key="10">
    <source>
        <dbReference type="ARBA" id="ARBA00022691"/>
    </source>
</evidence>
<evidence type="ECO:0000256" key="15">
    <source>
        <dbReference type="HAMAP-Rule" id="MF_00605"/>
    </source>
</evidence>
<accession>A0A1G1KWT6</accession>
<evidence type="ECO:0000256" key="4">
    <source>
        <dbReference type="ARBA" id="ARBA00011738"/>
    </source>
</evidence>